<proteinExistence type="predicted"/>
<protein>
    <submittedName>
        <fullName evidence="1">Uncharacterized protein</fullName>
    </submittedName>
</protein>
<evidence type="ECO:0000313" key="1">
    <source>
        <dbReference type="EMBL" id="JAH67395.1"/>
    </source>
</evidence>
<dbReference type="AlphaFoldDB" id="A0A0E9UQC3"/>
<dbReference type="EMBL" id="GBXM01041182">
    <property type="protein sequence ID" value="JAH67395.1"/>
    <property type="molecule type" value="Transcribed_RNA"/>
</dbReference>
<organism evidence="1">
    <name type="scientific">Anguilla anguilla</name>
    <name type="common">European freshwater eel</name>
    <name type="synonym">Muraena anguilla</name>
    <dbReference type="NCBI Taxonomy" id="7936"/>
    <lineage>
        <taxon>Eukaryota</taxon>
        <taxon>Metazoa</taxon>
        <taxon>Chordata</taxon>
        <taxon>Craniata</taxon>
        <taxon>Vertebrata</taxon>
        <taxon>Euteleostomi</taxon>
        <taxon>Actinopterygii</taxon>
        <taxon>Neopterygii</taxon>
        <taxon>Teleostei</taxon>
        <taxon>Anguilliformes</taxon>
        <taxon>Anguillidae</taxon>
        <taxon>Anguilla</taxon>
    </lineage>
</organism>
<reference evidence="1" key="1">
    <citation type="submission" date="2014-11" db="EMBL/GenBank/DDBJ databases">
        <authorList>
            <person name="Amaro Gonzalez C."/>
        </authorList>
    </citation>
    <scope>NUCLEOTIDE SEQUENCE</scope>
</reference>
<name>A0A0E9UQC3_ANGAN</name>
<reference evidence="1" key="2">
    <citation type="journal article" date="2015" name="Fish Shellfish Immunol.">
        <title>Early steps in the European eel (Anguilla anguilla)-Vibrio vulnificus interaction in the gills: Role of the RtxA13 toxin.</title>
        <authorList>
            <person name="Callol A."/>
            <person name="Pajuelo D."/>
            <person name="Ebbesson L."/>
            <person name="Teles M."/>
            <person name="MacKenzie S."/>
            <person name="Amaro C."/>
        </authorList>
    </citation>
    <scope>NUCLEOTIDE SEQUENCE</scope>
</reference>
<accession>A0A0E9UQC3</accession>
<sequence length="48" mass="5211">MHSDIINVLVMFLKSNAVFATPVVHLTLLICLCQLQSTGPPNSAWLSS</sequence>